<dbReference type="SMART" id="SM00387">
    <property type="entry name" value="HATPase_c"/>
    <property type="match status" value="1"/>
</dbReference>
<dbReference type="InterPro" id="IPR036890">
    <property type="entry name" value="HATPase_C_sf"/>
</dbReference>
<dbReference type="InterPro" id="IPR050640">
    <property type="entry name" value="Bact_2-comp_sensor_kinase"/>
</dbReference>
<dbReference type="GO" id="GO:0000155">
    <property type="term" value="F:phosphorelay sensor kinase activity"/>
    <property type="evidence" value="ECO:0007669"/>
    <property type="project" value="InterPro"/>
</dbReference>
<name>A0A1M6Q1L7_9FIRM</name>
<gene>
    <name evidence="3" type="ORF">SAMN02745136_01830</name>
</gene>
<dbReference type="PANTHER" id="PTHR34220">
    <property type="entry name" value="SENSOR HISTIDINE KINASE YPDA"/>
    <property type="match status" value="1"/>
</dbReference>
<sequence>MKKKRETFSEQIFLIVYILYAVIMVLVFSILIALYQKRVLEFKMFLVCILLFMLGFSLLVYIFEHKIMQPFQRKIKKFKKFNEGLIYEELFEEDYQMVPELQEVFQRLHNMLDKQSAIKISTKQAEYLALQNQINPHFLYNTLDAIRGDALCAGKEDIANITEALSKFFRYTITETENLVTLESEIENAENYFAIQEYRFGGKLKIVFNLPEEPQDILRLKIPKLTLQPIIENAIFHGLEKKANAGVVVVDFEITDTKFYISIKDDGVGISEEKLEELNAKLERVSVSYVNDERGKSGGIALKNVCRRIKLLFGEEYGIHVYSLPGMGTDVRITIPNIHSEGSQS</sequence>
<evidence type="ECO:0000259" key="2">
    <source>
        <dbReference type="SMART" id="SM00387"/>
    </source>
</evidence>
<dbReference type="GO" id="GO:0016020">
    <property type="term" value="C:membrane"/>
    <property type="evidence" value="ECO:0007669"/>
    <property type="project" value="InterPro"/>
</dbReference>
<evidence type="ECO:0000313" key="4">
    <source>
        <dbReference type="Proteomes" id="UP000184386"/>
    </source>
</evidence>
<dbReference type="Proteomes" id="UP000184386">
    <property type="component" value="Unassembled WGS sequence"/>
</dbReference>
<dbReference type="STRING" id="1121322.SAMN02745136_01830"/>
<dbReference type="Gene3D" id="3.30.565.10">
    <property type="entry name" value="Histidine kinase-like ATPase, C-terminal domain"/>
    <property type="match status" value="1"/>
</dbReference>
<keyword evidence="1" id="KW-1133">Transmembrane helix</keyword>
<keyword evidence="3" id="KW-0808">Transferase</keyword>
<keyword evidence="1" id="KW-0472">Membrane</keyword>
<reference evidence="3 4" key="1">
    <citation type="submission" date="2016-11" db="EMBL/GenBank/DDBJ databases">
        <authorList>
            <person name="Jaros S."/>
            <person name="Januszkiewicz K."/>
            <person name="Wedrychowicz H."/>
        </authorList>
    </citation>
    <scope>NUCLEOTIDE SEQUENCE [LARGE SCALE GENOMIC DNA]</scope>
    <source>
        <strain evidence="3 4">DSM 15929</strain>
    </source>
</reference>
<dbReference type="Pfam" id="PF06580">
    <property type="entry name" value="His_kinase"/>
    <property type="match status" value="1"/>
</dbReference>
<evidence type="ECO:0000313" key="3">
    <source>
        <dbReference type="EMBL" id="SHK14037.1"/>
    </source>
</evidence>
<dbReference type="EMBL" id="FRAC01000009">
    <property type="protein sequence ID" value="SHK14037.1"/>
    <property type="molecule type" value="Genomic_DNA"/>
</dbReference>
<feature type="domain" description="Histidine kinase/HSP90-like ATPase" evidence="2">
    <location>
        <begin position="222"/>
        <end position="339"/>
    </location>
</feature>
<dbReference type="Pfam" id="PF02518">
    <property type="entry name" value="HATPase_c"/>
    <property type="match status" value="1"/>
</dbReference>
<organism evidence="3 4">
    <name type="scientific">Anaerocolumna jejuensis DSM 15929</name>
    <dbReference type="NCBI Taxonomy" id="1121322"/>
    <lineage>
        <taxon>Bacteria</taxon>
        <taxon>Bacillati</taxon>
        <taxon>Bacillota</taxon>
        <taxon>Clostridia</taxon>
        <taxon>Lachnospirales</taxon>
        <taxon>Lachnospiraceae</taxon>
        <taxon>Anaerocolumna</taxon>
    </lineage>
</organism>
<feature type="transmembrane region" description="Helical" evidence="1">
    <location>
        <begin position="12"/>
        <end position="36"/>
    </location>
</feature>
<dbReference type="PANTHER" id="PTHR34220:SF7">
    <property type="entry name" value="SENSOR HISTIDINE KINASE YPDA"/>
    <property type="match status" value="1"/>
</dbReference>
<dbReference type="AlphaFoldDB" id="A0A1M6Q1L7"/>
<keyword evidence="3" id="KW-0418">Kinase</keyword>
<evidence type="ECO:0000256" key="1">
    <source>
        <dbReference type="SAM" id="Phobius"/>
    </source>
</evidence>
<accession>A0A1M6Q1L7</accession>
<dbReference type="SUPFAM" id="SSF55874">
    <property type="entry name" value="ATPase domain of HSP90 chaperone/DNA topoisomerase II/histidine kinase"/>
    <property type="match status" value="1"/>
</dbReference>
<keyword evidence="1" id="KW-0812">Transmembrane</keyword>
<proteinExistence type="predicted"/>
<feature type="transmembrane region" description="Helical" evidence="1">
    <location>
        <begin position="42"/>
        <end position="63"/>
    </location>
</feature>
<protein>
    <submittedName>
        <fullName evidence="3">Two-component system, sensor histidine kinase YesM</fullName>
    </submittedName>
</protein>
<dbReference type="InterPro" id="IPR010559">
    <property type="entry name" value="Sig_transdc_His_kin_internal"/>
</dbReference>
<dbReference type="RefSeq" id="WP_073275005.1">
    <property type="nucleotide sequence ID" value="NZ_FRAC01000009.1"/>
</dbReference>
<keyword evidence="4" id="KW-1185">Reference proteome</keyword>
<dbReference type="InterPro" id="IPR003594">
    <property type="entry name" value="HATPase_dom"/>
</dbReference>
<dbReference type="OrthoDB" id="9809348at2"/>